<dbReference type="CDD" id="cd03794">
    <property type="entry name" value="GT4_WbuB-like"/>
    <property type="match status" value="1"/>
</dbReference>
<protein>
    <submittedName>
        <fullName evidence="4">Glycosyltransferase family 4 protein</fullName>
    </submittedName>
</protein>
<proteinExistence type="predicted"/>
<evidence type="ECO:0000256" key="2">
    <source>
        <dbReference type="ARBA" id="ARBA00022679"/>
    </source>
</evidence>
<dbReference type="Proteomes" id="UP001290462">
    <property type="component" value="Unassembled WGS sequence"/>
</dbReference>
<dbReference type="PANTHER" id="PTHR12526:SF629">
    <property type="entry name" value="TEICHURONIC ACID BIOSYNTHESIS GLYCOSYLTRANSFERASE TUAH-RELATED"/>
    <property type="match status" value="1"/>
</dbReference>
<dbReference type="Gene3D" id="3.40.50.2000">
    <property type="entry name" value="Glycogen Phosphorylase B"/>
    <property type="match status" value="2"/>
</dbReference>
<dbReference type="InterPro" id="IPR001296">
    <property type="entry name" value="Glyco_trans_1"/>
</dbReference>
<feature type="domain" description="Glycosyl transferase family 1" evidence="3">
    <location>
        <begin position="192"/>
        <end position="359"/>
    </location>
</feature>
<evidence type="ECO:0000256" key="1">
    <source>
        <dbReference type="ARBA" id="ARBA00022676"/>
    </source>
</evidence>
<accession>A0AAW9K5Z3</accession>
<dbReference type="AlphaFoldDB" id="A0AAW9K5Z3"/>
<keyword evidence="2" id="KW-0808">Transferase</keyword>
<evidence type="ECO:0000313" key="4">
    <source>
        <dbReference type="EMBL" id="MDZ5759087.1"/>
    </source>
</evidence>
<reference evidence="4" key="1">
    <citation type="submission" date="2023-08" db="EMBL/GenBank/DDBJ databases">
        <title>Genomic characterization of piscicolin 126 produced by Carnobacterium maltaromaticum CM22 strain isolated from salmon (Salmo salar).</title>
        <authorList>
            <person name="Gonzalez-Gragera E."/>
            <person name="Garcia-Lopez J.D."/>
            <person name="Teso-Perez C."/>
            <person name="Gimenez-Hernandez I."/>
            <person name="Peralta-Sanchez J.M."/>
            <person name="Valdivia E."/>
            <person name="Montalban-Lopez M."/>
            <person name="Martin-Platero A.M."/>
            <person name="Banos A."/>
            <person name="Martinez-Bueno M."/>
        </authorList>
    </citation>
    <scope>NUCLEOTIDE SEQUENCE</scope>
    <source>
        <strain evidence="4">CM22</strain>
    </source>
</reference>
<keyword evidence="1" id="KW-0328">Glycosyltransferase</keyword>
<dbReference type="Pfam" id="PF00534">
    <property type="entry name" value="Glycos_transf_1"/>
    <property type="match status" value="1"/>
</dbReference>
<organism evidence="4 5">
    <name type="scientific">Carnobacterium maltaromaticum</name>
    <name type="common">Carnobacterium piscicola</name>
    <dbReference type="NCBI Taxonomy" id="2751"/>
    <lineage>
        <taxon>Bacteria</taxon>
        <taxon>Bacillati</taxon>
        <taxon>Bacillota</taxon>
        <taxon>Bacilli</taxon>
        <taxon>Lactobacillales</taxon>
        <taxon>Carnobacteriaceae</taxon>
        <taxon>Carnobacterium</taxon>
    </lineage>
</organism>
<gene>
    <name evidence="4" type="ORF">RAK27_10495</name>
</gene>
<evidence type="ECO:0000313" key="5">
    <source>
        <dbReference type="Proteomes" id="UP001290462"/>
    </source>
</evidence>
<comment type="caution">
    <text evidence="4">The sequence shown here is derived from an EMBL/GenBank/DDBJ whole genome shotgun (WGS) entry which is preliminary data.</text>
</comment>
<sequence length="388" mass="45532">MKKVKAPLDKNNVFMFSSVHNWMDTRILKKEAFSLIKSGKSIEFYAIGNQEEAPFIEGIQFHLMKKGKKWSRPFKWFFLMKKALRSRAKYYHFHDAELLCLAPLIRKKKPNAVIIYDMHEYFAAQISTKDWLPAPVRRPISKLVCVLEKKLMRYCDGVIFAETSYKQYFTEYKGLTKDILNYPLPIDQNKMQKEEVFTLIYVGDITEDRNIMGMIEVAKIVMERGRFQFQLKLIGPIAQSLKDKVNRKIIEYGLEDYIFWYGRIPYEDIWNHYFSADVGLCLLKPIPNYKNSLATKLFEYMAAGLPIIASDFPDWKSLLIENNCGLFANPLDSNEIAQLIEHLEHDKVLAQKLGTNGREAFETQFSWKSEEEKLAVFYRFLEKVRIGE</sequence>
<dbReference type="EMBL" id="JAVBVO010000003">
    <property type="protein sequence ID" value="MDZ5759087.1"/>
    <property type="molecule type" value="Genomic_DNA"/>
</dbReference>
<name>A0AAW9K5Z3_CARML</name>
<evidence type="ECO:0000259" key="3">
    <source>
        <dbReference type="Pfam" id="PF00534"/>
    </source>
</evidence>
<dbReference type="RefSeq" id="WP_322809038.1">
    <property type="nucleotide sequence ID" value="NZ_JAVBVO010000003.1"/>
</dbReference>
<dbReference type="GO" id="GO:0016757">
    <property type="term" value="F:glycosyltransferase activity"/>
    <property type="evidence" value="ECO:0007669"/>
    <property type="project" value="UniProtKB-KW"/>
</dbReference>
<dbReference type="PANTHER" id="PTHR12526">
    <property type="entry name" value="GLYCOSYLTRANSFERASE"/>
    <property type="match status" value="1"/>
</dbReference>
<dbReference type="SUPFAM" id="SSF53756">
    <property type="entry name" value="UDP-Glycosyltransferase/glycogen phosphorylase"/>
    <property type="match status" value="1"/>
</dbReference>